<dbReference type="KEGG" id="pcot:PCOAH_00022010"/>
<dbReference type="AlphaFoldDB" id="A0A1B1DYR8"/>
<feature type="region of interest" description="Disordered" evidence="1">
    <location>
        <begin position="920"/>
        <end position="963"/>
    </location>
</feature>
<dbReference type="GeneID" id="30908927"/>
<sequence>MEELLNLYPSEIKGLSEDNYGLLNRFVMAPRERNEKCDDADNVREEEGEKNEAAGKEGTNFDHAKEVDTDDGYYGSDRLYDNGNDKNKLPFDKKKHEKLIKKICYRNDLKYYNYYINNFEKIKNIKGIKDRGENRICVLILCLNYIYCNLNNEIMTIHELKRQIKKNITKTRVYCKNLAKILFIICGKLQIKNFTKNDILSYMEKCITTIIKRLKYLDDNVERQADLHVSSRANIFDGIFDFINNGSCDDFVMKEEGALFGEVTSDVEEVGEIPHACLNDTDNTQSENCSIRRTEGIRRKSKTQKRKNEKDEGNERKRKNTTTSKEVTKDIDKNVMIEFLEKNVTLLSLYCCVVYSIFILSNRTENMDTNLYNKESRKCGGNLHYFLCSSIIITFDVFNIKVKDQFVCSCLGVVQQTIATEKKKMLKFFLTTFSQFLGLDVPSIQAVPLFMRILFSNYILLQMYLFYIVQNYQLIKKEGFLLAMEQLQIFLAKLFGIIHQKFLNVADISVDYDLFLRSDWVCKNIVQLVSQNDNLSTVKKLLKDLTKSYPTEQERKTRGEYSFEESYQIDLNHIDLYIPRILAHCLGICKGQIPPTDNPLPCLSVGEEKTILEHHHKKGNELASVINVKSSLHEANAYGEDTFDYQRDIFDEDGMDRSASLNCRNEGNGDPNTYDESTRSSSSNNTPCTNAHRKSPNSGVKKKQEACLEETKLEGNHAAHFEKGDTLKTQCENASLDFFSCHIKILKKINLQNIHEMNMEIIPFFNVKIVVQFLFYSVLKSIIYNCYSVSFFSVHNLHRSVSTRKSAKEDSRVCEELQKGEPPFMSIFLKNKIASKIKEMKGKKYTFQKYIICEQPYYIEKFQNCKMFGEEARRFLSDQHIKLESVKDLFPKCAIEEGANDSLFLDTSSDRTFNGAAVQAEGEQSPLCRNDKLSGSSASGSGGIKGSKNMLMRSNSHGRSDPHNGKKIKIALCHYDVSVDNCNDCHNSLKEEPFTLFDYIYNSKMMKEYKNVGQLFSRKNFTLLFNMFNNMNYPFHGNKKKLVKMNDCLYHTYHLIGIKKIAGNGYSFTYKNELNDNYYKVLKTKICNILSLQDIYFLFNRFFYFLFVYIKSHCCFGAKTGGHSGTADEVEPLPTQSSQSSQAAKVCPCNKANCCYKIKTIVLFGNV</sequence>
<dbReference type="Proteomes" id="UP000092716">
    <property type="component" value="Chromosome 8"/>
</dbReference>
<feature type="compositionally biased region" description="Polar residues" evidence="1">
    <location>
        <begin position="280"/>
        <end position="289"/>
    </location>
</feature>
<evidence type="ECO:0000256" key="1">
    <source>
        <dbReference type="SAM" id="MobiDB-lite"/>
    </source>
</evidence>
<keyword evidence="3" id="KW-1185">Reference proteome</keyword>
<dbReference type="OrthoDB" id="385656at2759"/>
<feature type="region of interest" description="Disordered" evidence="1">
    <location>
        <begin position="658"/>
        <end position="703"/>
    </location>
</feature>
<feature type="compositionally biased region" description="Polar residues" evidence="1">
    <location>
        <begin position="659"/>
        <end position="689"/>
    </location>
</feature>
<feature type="compositionally biased region" description="Basic and acidic residues" evidence="1">
    <location>
        <begin position="306"/>
        <end position="315"/>
    </location>
</feature>
<organism evidence="2 3">
    <name type="scientific">Plasmodium coatneyi</name>
    <dbReference type="NCBI Taxonomy" id="208452"/>
    <lineage>
        <taxon>Eukaryota</taxon>
        <taxon>Sar</taxon>
        <taxon>Alveolata</taxon>
        <taxon>Apicomplexa</taxon>
        <taxon>Aconoidasida</taxon>
        <taxon>Haemosporida</taxon>
        <taxon>Plasmodiidae</taxon>
        <taxon>Plasmodium</taxon>
    </lineage>
</organism>
<protein>
    <submittedName>
        <fullName evidence="2">Uncharacterized protein</fullName>
    </submittedName>
</protein>
<proteinExistence type="predicted"/>
<gene>
    <name evidence="2" type="ORF">PCOAH_00022010</name>
</gene>
<dbReference type="EMBL" id="CP016246">
    <property type="protein sequence ID" value="ANQ07735.1"/>
    <property type="molecule type" value="Genomic_DNA"/>
</dbReference>
<reference evidence="3" key="1">
    <citation type="submission" date="2016-06" db="EMBL/GenBank/DDBJ databases">
        <title>First high quality genome sequence of Plasmodium coatneyi using continuous long reads from single molecule, real-time sequencing.</title>
        <authorList>
            <person name="Chien J.-T."/>
            <person name="Pakala S.B."/>
            <person name="Geraldo J.A."/>
            <person name="Lapp S.A."/>
            <person name="Barnwell J.W."/>
            <person name="Kissinger J.C."/>
            <person name="Galinski M.R."/>
            <person name="Humphrey J.C."/>
        </authorList>
    </citation>
    <scope>NUCLEOTIDE SEQUENCE [LARGE SCALE GENOMIC DNA]</scope>
    <source>
        <strain evidence="3">Hackeri</strain>
    </source>
</reference>
<accession>A0A1B1DYR8</accession>
<dbReference type="RefSeq" id="XP_019914430.1">
    <property type="nucleotide sequence ID" value="XM_020059008.1"/>
</dbReference>
<name>A0A1B1DYR8_9APIC</name>
<evidence type="ECO:0000313" key="3">
    <source>
        <dbReference type="Proteomes" id="UP000092716"/>
    </source>
</evidence>
<feature type="region of interest" description="Disordered" evidence="1">
    <location>
        <begin position="34"/>
        <end position="69"/>
    </location>
</feature>
<dbReference type="VEuPathDB" id="PlasmoDB:PCOAH_00022010"/>
<evidence type="ECO:0000313" key="2">
    <source>
        <dbReference type="EMBL" id="ANQ07735.1"/>
    </source>
</evidence>
<feature type="region of interest" description="Disordered" evidence="1">
    <location>
        <begin position="277"/>
        <end position="325"/>
    </location>
</feature>
<feature type="compositionally biased region" description="Basic and acidic residues" evidence="1">
    <location>
        <begin position="34"/>
        <end position="67"/>
    </location>
</feature>